<protein>
    <submittedName>
        <fullName evidence="2">Glucose dehydrogenase</fullName>
    </submittedName>
</protein>
<evidence type="ECO:0000313" key="2">
    <source>
        <dbReference type="EMBL" id="ATL47676.1"/>
    </source>
</evidence>
<dbReference type="InterPro" id="IPR011042">
    <property type="entry name" value="6-blade_b-propeller_TolB-like"/>
</dbReference>
<accession>A0A291QUR1</accession>
<keyword evidence="3" id="KW-1185">Reference proteome</keyword>
<dbReference type="Pfam" id="PF07995">
    <property type="entry name" value="GSDH"/>
    <property type="match status" value="1"/>
</dbReference>
<gene>
    <name evidence="2" type="ORF">COR50_11140</name>
</gene>
<dbReference type="AlphaFoldDB" id="A0A291QUR1"/>
<sequence length="460" mass="51381">MQRNIRVNKKYRLCQFISLCHKFYYMKGWFYIFKETNKIVRPMSFVRLACFVLTAPFILSSTACDTASKKGQQDSVNVESDSAQAAANTVRLQLVTDQFISPVAMATPHDGSDRLFFCQKEGKVWVVENGKLLSKPFIDVSGEMVKINEAYDERGLLGITFHPDYKSNGKFYLYYSVPSAVKGSNHKSRVAEFKVSANDKNIANKTSERVILEFEQPESNHNGGDIIFGPDGYLYIASGDGGGGGDKHGENGNGQNLNTLLAKILRIDVNSAKPYGIPKDNPFVGKTGARPEIYAYGLRNPWRISFDKLNHRLFAGDVGQNKYEEVDIIEKGGNYGWRIMEGFHDYNVPNGADKSKLLPPIHEYEHPLGISITGGYVYRGKAIPALQGKYVFGDYNGKTWVLTQNGNKWTRQDLVLQGKPDLNMAILSWGQDEAGELYMLLTTTGKGETKGAIYKLVNPN</sequence>
<evidence type="ECO:0000313" key="3">
    <source>
        <dbReference type="Proteomes" id="UP000220133"/>
    </source>
</evidence>
<dbReference type="Gene3D" id="2.120.10.30">
    <property type="entry name" value="TolB, C-terminal domain"/>
    <property type="match status" value="1"/>
</dbReference>
<dbReference type="InterPro" id="IPR011041">
    <property type="entry name" value="Quinoprot_gluc/sorb_DH_b-prop"/>
</dbReference>
<feature type="domain" description="Glucose/Sorbosone dehydrogenase" evidence="1">
    <location>
        <begin position="101"/>
        <end position="416"/>
    </location>
</feature>
<dbReference type="PANTHER" id="PTHR19328">
    <property type="entry name" value="HEDGEHOG-INTERACTING PROTEIN"/>
    <property type="match status" value="1"/>
</dbReference>
<dbReference type="InterPro" id="IPR012938">
    <property type="entry name" value="Glc/Sorbosone_DH"/>
</dbReference>
<reference evidence="2 3" key="1">
    <citation type="submission" date="2017-10" db="EMBL/GenBank/DDBJ databases">
        <title>Paenichitinophaga pekingensis gen. nov., sp. nov., isolated from activated sludge.</title>
        <authorList>
            <person name="Jin D."/>
            <person name="Kong X."/>
            <person name="Deng Y."/>
            <person name="Bai Z."/>
        </authorList>
    </citation>
    <scope>NUCLEOTIDE SEQUENCE [LARGE SCALE GENOMIC DNA]</scope>
    <source>
        <strain evidence="2 3">13</strain>
    </source>
</reference>
<dbReference type="EMBL" id="CP023777">
    <property type="protein sequence ID" value="ATL47676.1"/>
    <property type="molecule type" value="Genomic_DNA"/>
</dbReference>
<evidence type="ECO:0000259" key="1">
    <source>
        <dbReference type="Pfam" id="PF07995"/>
    </source>
</evidence>
<dbReference type="SUPFAM" id="SSF50952">
    <property type="entry name" value="Soluble quinoprotein glucose dehydrogenase"/>
    <property type="match status" value="1"/>
</dbReference>
<dbReference type="KEGG" id="cbae:COR50_11140"/>
<proteinExistence type="predicted"/>
<dbReference type="PANTHER" id="PTHR19328:SF75">
    <property type="entry name" value="ALDOSE SUGAR DEHYDROGENASE YLII"/>
    <property type="match status" value="1"/>
</dbReference>
<organism evidence="2 3">
    <name type="scientific">Chitinophaga caeni</name>
    <dbReference type="NCBI Taxonomy" id="2029983"/>
    <lineage>
        <taxon>Bacteria</taxon>
        <taxon>Pseudomonadati</taxon>
        <taxon>Bacteroidota</taxon>
        <taxon>Chitinophagia</taxon>
        <taxon>Chitinophagales</taxon>
        <taxon>Chitinophagaceae</taxon>
        <taxon>Chitinophaga</taxon>
    </lineage>
</organism>
<name>A0A291QUR1_9BACT</name>
<dbReference type="Proteomes" id="UP000220133">
    <property type="component" value="Chromosome"/>
</dbReference>